<evidence type="ECO:0000259" key="1">
    <source>
        <dbReference type="Pfam" id="PF00561"/>
    </source>
</evidence>
<dbReference type="PANTHER" id="PTHR43433:SF5">
    <property type="entry name" value="AB HYDROLASE-1 DOMAIN-CONTAINING PROTEIN"/>
    <property type="match status" value="1"/>
</dbReference>
<organism evidence="2 3">
    <name type="scientific">Pseudonocardia ailaonensis</name>
    <dbReference type="NCBI Taxonomy" id="367279"/>
    <lineage>
        <taxon>Bacteria</taxon>
        <taxon>Bacillati</taxon>
        <taxon>Actinomycetota</taxon>
        <taxon>Actinomycetes</taxon>
        <taxon>Pseudonocardiales</taxon>
        <taxon>Pseudonocardiaceae</taxon>
        <taxon>Pseudonocardia</taxon>
    </lineage>
</organism>
<dbReference type="Gene3D" id="3.40.50.1820">
    <property type="entry name" value="alpha/beta hydrolase"/>
    <property type="match status" value="1"/>
</dbReference>
<proteinExistence type="predicted"/>
<name>A0ABN2MQM9_9PSEU</name>
<protein>
    <submittedName>
        <fullName evidence="2">Alpha/beta hydrolase</fullName>
    </submittedName>
</protein>
<dbReference type="SUPFAM" id="SSF53474">
    <property type="entry name" value="alpha/beta-Hydrolases"/>
    <property type="match status" value="1"/>
</dbReference>
<evidence type="ECO:0000313" key="2">
    <source>
        <dbReference type="EMBL" id="GAA1835384.1"/>
    </source>
</evidence>
<dbReference type="RefSeq" id="WP_344413222.1">
    <property type="nucleotide sequence ID" value="NZ_BAAAQK010000003.1"/>
</dbReference>
<dbReference type="InterPro" id="IPR050471">
    <property type="entry name" value="AB_hydrolase"/>
</dbReference>
<reference evidence="2 3" key="1">
    <citation type="journal article" date="2019" name="Int. J. Syst. Evol. Microbiol.">
        <title>The Global Catalogue of Microorganisms (GCM) 10K type strain sequencing project: providing services to taxonomists for standard genome sequencing and annotation.</title>
        <authorList>
            <consortium name="The Broad Institute Genomics Platform"/>
            <consortium name="The Broad Institute Genome Sequencing Center for Infectious Disease"/>
            <person name="Wu L."/>
            <person name="Ma J."/>
        </authorList>
    </citation>
    <scope>NUCLEOTIDE SEQUENCE [LARGE SCALE GENOMIC DNA]</scope>
    <source>
        <strain evidence="2 3">JCM 16009</strain>
    </source>
</reference>
<keyword evidence="2" id="KW-0378">Hydrolase</keyword>
<sequence>MPIATTPSGVRICWDAIGDAGAEPMLLIQGLGAHLLGWRAELCREIADAGFRVVRFDNRDVGLSQKFPAGGYGVADMAGDAHGLLAALELAPAHVVGQSMGGLIAQQLVLDHPEDVRSLGLVYTAPGSAYFTGRDLVDERMAAPRARDRAEAVELYLRNEQPCLSPGYPADLDWLRELGGLMDDRGHDPDGVERQMAAVLTSGDRTDALRGVTVPTTILHGDGDRLISAVASKALHEAVPGSRLTILPGMGHELPRPLWPEIVAELTANARREHP</sequence>
<dbReference type="PANTHER" id="PTHR43433">
    <property type="entry name" value="HYDROLASE, ALPHA/BETA FOLD FAMILY PROTEIN"/>
    <property type="match status" value="1"/>
</dbReference>
<dbReference type="EMBL" id="BAAAQK010000003">
    <property type="protein sequence ID" value="GAA1835384.1"/>
    <property type="molecule type" value="Genomic_DNA"/>
</dbReference>
<accession>A0ABN2MQM9</accession>
<dbReference type="Pfam" id="PF00561">
    <property type="entry name" value="Abhydrolase_1"/>
    <property type="match status" value="1"/>
</dbReference>
<comment type="caution">
    <text evidence="2">The sequence shown here is derived from an EMBL/GenBank/DDBJ whole genome shotgun (WGS) entry which is preliminary data.</text>
</comment>
<keyword evidence="3" id="KW-1185">Reference proteome</keyword>
<dbReference type="GO" id="GO:0016787">
    <property type="term" value="F:hydrolase activity"/>
    <property type="evidence" value="ECO:0007669"/>
    <property type="project" value="UniProtKB-KW"/>
</dbReference>
<gene>
    <name evidence="2" type="ORF">GCM10009836_12220</name>
</gene>
<feature type="domain" description="AB hydrolase-1" evidence="1">
    <location>
        <begin position="24"/>
        <end position="147"/>
    </location>
</feature>
<dbReference type="InterPro" id="IPR000073">
    <property type="entry name" value="AB_hydrolase_1"/>
</dbReference>
<dbReference type="PRINTS" id="PR00111">
    <property type="entry name" value="ABHYDROLASE"/>
</dbReference>
<evidence type="ECO:0000313" key="3">
    <source>
        <dbReference type="Proteomes" id="UP001500449"/>
    </source>
</evidence>
<dbReference type="InterPro" id="IPR029058">
    <property type="entry name" value="AB_hydrolase_fold"/>
</dbReference>
<dbReference type="Proteomes" id="UP001500449">
    <property type="component" value="Unassembled WGS sequence"/>
</dbReference>